<name>A0A2N3HR99_9BACT</name>
<dbReference type="PANTHER" id="PTHR42850:SF4">
    <property type="entry name" value="ZINC-DEPENDENT ENDOPOLYPHOSPHATASE"/>
    <property type="match status" value="1"/>
</dbReference>
<feature type="domain" description="Calcineurin-like phosphoesterase" evidence="1">
    <location>
        <begin position="9"/>
        <end position="170"/>
    </location>
</feature>
<keyword evidence="3" id="KW-1185">Reference proteome</keyword>
<sequence>MICDIQDGRLMIVSDLHGNGFDFRQILRVYGKLKSEGKADYLVFLGDLIHAYPGRQKDESLEMIQELIKTGANQKGSDVICLLGNHELVHIYHIPLHRGNLEFTSWFENRIRKNREEMIRFFIDMPFLLRTKGGVLVCHAGSSDRYARTKEFDLNWFRQYSHEGEFTAHIESIHTYDPQIGSLFMDTAEGDYLWDVLMNGNERQYGEEYLKMIDDLLQFASADRQNSPMRTLVSGHIGVDYGAETIGAHKLRLCSSAGCLRDLEKKYLLIDAEKTYANSMELLECCHDLF</sequence>
<protein>
    <recommendedName>
        <fullName evidence="1">Calcineurin-like phosphoesterase domain-containing protein</fullName>
    </recommendedName>
</protein>
<dbReference type="InterPro" id="IPR004843">
    <property type="entry name" value="Calcineurin-like_PHP"/>
</dbReference>
<dbReference type="SUPFAM" id="SSF56300">
    <property type="entry name" value="Metallo-dependent phosphatases"/>
    <property type="match status" value="1"/>
</dbReference>
<dbReference type="AlphaFoldDB" id="A0A2N3HR99"/>
<dbReference type="GO" id="GO:0016791">
    <property type="term" value="F:phosphatase activity"/>
    <property type="evidence" value="ECO:0007669"/>
    <property type="project" value="TreeGrafter"/>
</dbReference>
<dbReference type="Pfam" id="PF00149">
    <property type="entry name" value="Metallophos"/>
    <property type="match status" value="1"/>
</dbReference>
<dbReference type="Gene3D" id="3.60.21.10">
    <property type="match status" value="1"/>
</dbReference>
<evidence type="ECO:0000313" key="3">
    <source>
        <dbReference type="Proteomes" id="UP000233618"/>
    </source>
</evidence>
<accession>A0A2N3HR99</accession>
<evidence type="ECO:0000313" key="2">
    <source>
        <dbReference type="EMBL" id="PKQ60567.1"/>
    </source>
</evidence>
<evidence type="ECO:0000259" key="1">
    <source>
        <dbReference type="Pfam" id="PF00149"/>
    </source>
</evidence>
<dbReference type="RefSeq" id="WP_101311782.1">
    <property type="nucleotide sequence ID" value="NZ_MVDE01000059.1"/>
</dbReference>
<dbReference type="PANTHER" id="PTHR42850">
    <property type="entry name" value="METALLOPHOSPHOESTERASE"/>
    <property type="match status" value="1"/>
</dbReference>
<gene>
    <name evidence="2" type="ORF">BZG01_20815</name>
</gene>
<reference evidence="2 3" key="1">
    <citation type="journal article" date="2017" name="Front. Microbiol.">
        <title>Labilibaculum manganireducens gen. nov., sp. nov. and Labilibaculum filiforme sp. nov., Novel Bacteroidetes Isolated from Subsurface Sediments of the Baltic Sea.</title>
        <authorList>
            <person name="Vandieken V."/>
            <person name="Marshall I.P."/>
            <person name="Niemann H."/>
            <person name="Engelen B."/>
            <person name="Cypionka H."/>
        </authorList>
    </citation>
    <scope>NUCLEOTIDE SEQUENCE [LARGE SCALE GENOMIC DNA]</scope>
    <source>
        <strain evidence="2 3">59.10-2M</strain>
    </source>
</reference>
<proteinExistence type="predicted"/>
<dbReference type="EMBL" id="MVDE01000059">
    <property type="protein sequence ID" value="PKQ60567.1"/>
    <property type="molecule type" value="Genomic_DNA"/>
</dbReference>
<dbReference type="Proteomes" id="UP000233618">
    <property type="component" value="Unassembled WGS sequence"/>
</dbReference>
<dbReference type="GO" id="GO:0005737">
    <property type="term" value="C:cytoplasm"/>
    <property type="evidence" value="ECO:0007669"/>
    <property type="project" value="TreeGrafter"/>
</dbReference>
<dbReference type="InterPro" id="IPR050126">
    <property type="entry name" value="Ap4A_hydrolase"/>
</dbReference>
<comment type="caution">
    <text evidence="2">The sequence shown here is derived from an EMBL/GenBank/DDBJ whole genome shotgun (WGS) entry which is preliminary data.</text>
</comment>
<dbReference type="InterPro" id="IPR029052">
    <property type="entry name" value="Metallo-depent_PP-like"/>
</dbReference>
<organism evidence="2 3">
    <name type="scientific">Labilibaculum manganireducens</name>
    <dbReference type="NCBI Taxonomy" id="1940525"/>
    <lineage>
        <taxon>Bacteria</taxon>
        <taxon>Pseudomonadati</taxon>
        <taxon>Bacteroidota</taxon>
        <taxon>Bacteroidia</taxon>
        <taxon>Marinilabiliales</taxon>
        <taxon>Marinifilaceae</taxon>
        <taxon>Labilibaculum</taxon>
    </lineage>
</organism>